<keyword evidence="3" id="KW-1185">Reference proteome</keyword>
<protein>
    <recommendedName>
        <fullName evidence="1">DUF6933 domain-containing protein</fullName>
    </recommendedName>
</protein>
<evidence type="ECO:0000313" key="2">
    <source>
        <dbReference type="EMBL" id="MDP9751416.1"/>
    </source>
</evidence>
<dbReference type="InterPro" id="IPR053864">
    <property type="entry name" value="DUF6933"/>
</dbReference>
<proteinExistence type="predicted"/>
<gene>
    <name evidence="2" type="ORF">J2S24_001927</name>
</gene>
<comment type="caution">
    <text evidence="2">The sequence shown here is derived from an EMBL/GenBank/DDBJ whole genome shotgun (WGS) entry which is preliminary data.</text>
</comment>
<reference evidence="2 3" key="1">
    <citation type="submission" date="2023-07" db="EMBL/GenBank/DDBJ databases">
        <title>Genomic Encyclopedia of Type Strains, Phase IV (KMG-IV): sequencing the most valuable type-strain genomes for metagenomic binning, comparative biology and taxonomic classification.</title>
        <authorList>
            <person name="Goeker M."/>
        </authorList>
    </citation>
    <scope>NUCLEOTIDE SEQUENCE [LARGE SCALE GENOMIC DNA]</scope>
    <source>
        <strain evidence="2 3">DSM 25963</strain>
    </source>
</reference>
<organism evidence="2 3">
    <name type="scientific">Thermoanaerobacter pentosaceus</name>
    <dbReference type="NCBI Taxonomy" id="694059"/>
    <lineage>
        <taxon>Bacteria</taxon>
        <taxon>Bacillati</taxon>
        <taxon>Bacillota</taxon>
        <taxon>Clostridia</taxon>
        <taxon>Thermoanaerobacterales</taxon>
        <taxon>Thermoanaerobacteraceae</taxon>
        <taxon>Thermoanaerobacter</taxon>
    </lineage>
</organism>
<evidence type="ECO:0000313" key="3">
    <source>
        <dbReference type="Proteomes" id="UP001223886"/>
    </source>
</evidence>
<dbReference type="Pfam" id="PF22016">
    <property type="entry name" value="DUF6933"/>
    <property type="match status" value="1"/>
</dbReference>
<dbReference type="EMBL" id="JAURUP010000022">
    <property type="protein sequence ID" value="MDP9751416.1"/>
    <property type="molecule type" value="Genomic_DNA"/>
</dbReference>
<dbReference type="Proteomes" id="UP001223886">
    <property type="component" value="Unassembled WGS sequence"/>
</dbReference>
<name>A0ABT9M5P1_9THEO</name>
<evidence type="ECO:0000259" key="1">
    <source>
        <dbReference type="Pfam" id="PF22016"/>
    </source>
</evidence>
<accession>A0ABT9M5P1</accession>
<sequence>MLIQCTKKLLDVIERKPVAYEEENLLFSWHADLITLNRRKTVVLVNKMKNEIP</sequence>
<feature type="domain" description="DUF6933" evidence="1">
    <location>
        <begin position="2"/>
        <end position="47"/>
    </location>
</feature>